<keyword evidence="2 6" id="KW-0378">Hydrolase</keyword>
<dbReference type="InterPro" id="IPR051795">
    <property type="entry name" value="Glycosyl_Hydrlase_43"/>
</dbReference>
<dbReference type="SUPFAM" id="SSF49899">
    <property type="entry name" value="Concanavalin A-like lectins/glucanases"/>
    <property type="match status" value="1"/>
</dbReference>
<feature type="site" description="Important for catalytic activity, responsible for pKa modulation of the active site Glu and correct orientation of both the proton donor and substrate" evidence="5">
    <location>
        <position position="127"/>
    </location>
</feature>
<keyword evidence="9" id="KW-1185">Reference proteome</keyword>
<evidence type="ECO:0000313" key="8">
    <source>
        <dbReference type="EMBL" id="QIL51165.1"/>
    </source>
</evidence>
<dbReference type="RefSeq" id="WP_166011486.1">
    <property type="nucleotide sequence ID" value="NZ_CP049888.1"/>
</dbReference>
<comment type="similarity">
    <text evidence="1 6">Belongs to the glycosyl hydrolase 43 family.</text>
</comment>
<evidence type="ECO:0000313" key="9">
    <source>
        <dbReference type="Proteomes" id="UP000500741"/>
    </source>
</evidence>
<feature type="active site" description="Proton acceptor" evidence="4">
    <location>
        <position position="14"/>
    </location>
</feature>
<dbReference type="InterPro" id="IPR006710">
    <property type="entry name" value="Glyco_hydro_43"/>
</dbReference>
<dbReference type="KEGG" id="wco:G7084_07605"/>
<evidence type="ECO:0000256" key="6">
    <source>
        <dbReference type="RuleBase" id="RU361187"/>
    </source>
</evidence>
<evidence type="ECO:0000256" key="2">
    <source>
        <dbReference type="ARBA" id="ARBA00022801"/>
    </source>
</evidence>
<dbReference type="InterPro" id="IPR023296">
    <property type="entry name" value="Glyco_hydro_beta-prop_sf"/>
</dbReference>
<keyword evidence="3 6" id="KW-0326">Glycosidase</keyword>
<dbReference type="Gene3D" id="2.115.10.20">
    <property type="entry name" value="Glycosyl hydrolase domain, family 43"/>
    <property type="match status" value="1"/>
</dbReference>
<dbReference type="Gene3D" id="2.60.120.200">
    <property type="match status" value="1"/>
</dbReference>
<feature type="domain" description="Beta-xylosidase C-terminal Concanavalin A-like" evidence="7">
    <location>
        <begin position="335"/>
        <end position="540"/>
    </location>
</feature>
<dbReference type="EMBL" id="CP049888">
    <property type="protein sequence ID" value="QIL51165.1"/>
    <property type="molecule type" value="Genomic_DNA"/>
</dbReference>
<sequence length="563" mass="63772">MKIQNPVLPGFNSDPSMIRVDDTYYIATSTFEWFPGVRIHASQDLVHWNLVTNVLDRVELLDMKGNPSSGGIWAPDLSYHDGKFWLIYTDVKITDGSFKDMKNYLTTAEKIDGPWSDPIFVNGVGFDASLFHDENGKKYLVQQTWDHREYRHPFNGITLTEFDVKTMQLMPATARTIWEGTPVKLVEGPHIYQINGQYYLFAAEGGTIFTHQEVVARSNNLDANSFQTEPDGPFLTNFDTPSTYLQKQGHGSLVNTPGGEWYYASLTARPWNHATESATDPRGWSTLGRETSIQKVEWDAQGWPRVVGGHGGTTFVDAPKDAIETKAPTDHSQHDEFTENHLDLNWNTLRVPFTDKMGSVGQGSLQLIGQGSLANPYDLSLIARRWQAFYFDATTKVKFTPYSYQAMAGLTNYYNHSHWSWIFITKNDAGQSVIEVAENKGGLRNGQYTSYLQDAAIVIPENTEYVWFKSQNRKTYYTYQYSFDGENWFDTGVKLDAAILSDDYVVQEYGGFFTGAYIGLAAVDYAGYHSTATFDFFDYQELGDVQVAPDQYTFAASEERQFD</sequence>
<gene>
    <name evidence="8" type="ORF">G7084_07605</name>
</gene>
<dbReference type="GO" id="GO:0005975">
    <property type="term" value="P:carbohydrate metabolic process"/>
    <property type="evidence" value="ECO:0007669"/>
    <property type="project" value="InterPro"/>
</dbReference>
<dbReference type="Pfam" id="PF04616">
    <property type="entry name" value="Glyco_hydro_43"/>
    <property type="match status" value="1"/>
</dbReference>
<dbReference type="InterPro" id="IPR013320">
    <property type="entry name" value="ConA-like_dom_sf"/>
</dbReference>
<dbReference type="Pfam" id="PF17851">
    <property type="entry name" value="GH43_C2"/>
    <property type="match status" value="1"/>
</dbReference>
<dbReference type="PANTHER" id="PTHR42812:SF12">
    <property type="entry name" value="BETA-XYLOSIDASE-RELATED"/>
    <property type="match status" value="1"/>
</dbReference>
<protein>
    <submittedName>
        <fullName evidence="8">Glycoside hydrolase family 43 protein</fullName>
    </submittedName>
</protein>
<dbReference type="CDD" id="cd09000">
    <property type="entry name" value="GH43_SXA-like"/>
    <property type="match status" value="1"/>
</dbReference>
<reference evidence="8 9" key="1">
    <citation type="submission" date="2020-03" db="EMBL/GenBank/DDBJ databases">
        <title>Weissella sp. nov., isolated from Cybister lewisianus.</title>
        <authorList>
            <person name="Hyun D.-W."/>
            <person name="Bae J.-W."/>
        </authorList>
    </citation>
    <scope>NUCLEOTIDE SEQUENCE [LARGE SCALE GENOMIC DNA]</scope>
    <source>
        <strain evidence="8 9">HDW19</strain>
    </source>
</reference>
<evidence type="ECO:0000256" key="3">
    <source>
        <dbReference type="ARBA" id="ARBA00023295"/>
    </source>
</evidence>
<dbReference type="AlphaFoldDB" id="A0A6G8B1R9"/>
<accession>A0A6G8B1R9</accession>
<dbReference type="Proteomes" id="UP000500741">
    <property type="component" value="Chromosome"/>
</dbReference>
<proteinExistence type="inferred from homology"/>
<name>A0A6G8B1R9_9LACO</name>
<dbReference type="InterPro" id="IPR041542">
    <property type="entry name" value="GH43_C2"/>
</dbReference>
<evidence type="ECO:0000256" key="1">
    <source>
        <dbReference type="ARBA" id="ARBA00009865"/>
    </source>
</evidence>
<feature type="active site" description="Proton donor" evidence="4">
    <location>
        <position position="187"/>
    </location>
</feature>
<organism evidence="8 9">
    <name type="scientific">Weissella coleopterorum</name>
    <dbReference type="NCBI Taxonomy" id="2714949"/>
    <lineage>
        <taxon>Bacteria</taxon>
        <taxon>Bacillati</taxon>
        <taxon>Bacillota</taxon>
        <taxon>Bacilli</taxon>
        <taxon>Lactobacillales</taxon>
        <taxon>Lactobacillaceae</taxon>
        <taxon>Weissella</taxon>
    </lineage>
</organism>
<evidence type="ECO:0000259" key="7">
    <source>
        <dbReference type="Pfam" id="PF17851"/>
    </source>
</evidence>
<dbReference type="SUPFAM" id="SSF75005">
    <property type="entry name" value="Arabinanase/levansucrase/invertase"/>
    <property type="match status" value="1"/>
</dbReference>
<dbReference type="GO" id="GO:0004553">
    <property type="term" value="F:hydrolase activity, hydrolyzing O-glycosyl compounds"/>
    <property type="evidence" value="ECO:0007669"/>
    <property type="project" value="InterPro"/>
</dbReference>
<dbReference type="PANTHER" id="PTHR42812">
    <property type="entry name" value="BETA-XYLOSIDASE"/>
    <property type="match status" value="1"/>
</dbReference>
<evidence type="ECO:0000256" key="4">
    <source>
        <dbReference type="PIRSR" id="PIRSR606710-1"/>
    </source>
</evidence>
<evidence type="ECO:0000256" key="5">
    <source>
        <dbReference type="PIRSR" id="PIRSR606710-2"/>
    </source>
</evidence>